<dbReference type="AlphaFoldDB" id="A0A8H7BGL1"/>
<dbReference type="Proteomes" id="UP000596902">
    <property type="component" value="Unassembled WGS sequence"/>
</dbReference>
<dbReference type="GeneID" id="62198310"/>
<keyword evidence="3" id="KW-1185">Reference proteome</keyword>
<protein>
    <submittedName>
        <fullName evidence="2">Uncharacterized protein</fullName>
    </submittedName>
</protein>
<evidence type="ECO:0000313" key="2">
    <source>
        <dbReference type="EMBL" id="KAF7681109.1"/>
    </source>
</evidence>
<reference evidence="2" key="1">
    <citation type="submission" date="2020-01" db="EMBL/GenBank/DDBJ databases">
        <authorList>
            <person name="Feng Z.H.Z."/>
        </authorList>
    </citation>
    <scope>NUCLEOTIDE SEQUENCE</scope>
    <source>
        <strain evidence="2">CBS107.38</strain>
    </source>
</reference>
<organism evidence="2 3">
    <name type="scientific">Alternaria burnsii</name>
    <dbReference type="NCBI Taxonomy" id="1187904"/>
    <lineage>
        <taxon>Eukaryota</taxon>
        <taxon>Fungi</taxon>
        <taxon>Dikarya</taxon>
        <taxon>Ascomycota</taxon>
        <taxon>Pezizomycotina</taxon>
        <taxon>Dothideomycetes</taxon>
        <taxon>Pleosporomycetidae</taxon>
        <taxon>Pleosporales</taxon>
        <taxon>Pleosporineae</taxon>
        <taxon>Pleosporaceae</taxon>
        <taxon>Alternaria</taxon>
        <taxon>Alternaria sect. Alternaria</taxon>
    </lineage>
</organism>
<comment type="caution">
    <text evidence="2">The sequence shown here is derived from an EMBL/GenBank/DDBJ whole genome shotgun (WGS) entry which is preliminary data.</text>
</comment>
<evidence type="ECO:0000313" key="3">
    <source>
        <dbReference type="Proteomes" id="UP000596902"/>
    </source>
</evidence>
<gene>
    <name evidence="2" type="ORF">GT037_000085</name>
</gene>
<feature type="region of interest" description="Disordered" evidence="1">
    <location>
        <begin position="28"/>
        <end position="98"/>
    </location>
</feature>
<reference evidence="2" key="2">
    <citation type="submission" date="2020-08" db="EMBL/GenBank/DDBJ databases">
        <title>Draft Genome Sequence of Cumin Blight Pathogen Alternaria burnsii.</title>
        <authorList>
            <person name="Feng Z."/>
        </authorList>
    </citation>
    <scope>NUCLEOTIDE SEQUENCE</scope>
    <source>
        <strain evidence="2">CBS107.38</strain>
    </source>
</reference>
<sequence>TVFPVELAKSTSVVKAVLWGTRFTFARRSRSQSQGTEAPDERLGALDSDEDVAVTHCKKRKSRSTSSVAVDDDGDNDIDHQAPNNKRNRKSVHDQRIA</sequence>
<dbReference type="EMBL" id="JAAABM010000001">
    <property type="protein sequence ID" value="KAF7681109.1"/>
    <property type="molecule type" value="Genomic_DNA"/>
</dbReference>
<dbReference type="RefSeq" id="XP_038790988.1">
    <property type="nucleotide sequence ID" value="XM_038925132.1"/>
</dbReference>
<evidence type="ECO:0000256" key="1">
    <source>
        <dbReference type="SAM" id="MobiDB-lite"/>
    </source>
</evidence>
<name>A0A8H7BGL1_9PLEO</name>
<proteinExistence type="predicted"/>
<accession>A0A8H7BGL1</accession>
<feature type="non-terminal residue" evidence="2">
    <location>
        <position position="1"/>
    </location>
</feature>